<protein>
    <submittedName>
        <fullName evidence="2">ATP-binding protein</fullName>
    </submittedName>
</protein>
<keyword evidence="2" id="KW-0547">Nucleotide-binding</keyword>
<organism evidence="2 3">
    <name type="scientific">Streptomyces muensis</name>
    <dbReference type="NCBI Taxonomy" id="1077944"/>
    <lineage>
        <taxon>Bacteria</taxon>
        <taxon>Bacillati</taxon>
        <taxon>Actinomycetota</taxon>
        <taxon>Actinomycetes</taxon>
        <taxon>Kitasatosporales</taxon>
        <taxon>Streptomycetaceae</taxon>
        <taxon>Streptomyces</taxon>
    </lineage>
</organism>
<evidence type="ECO:0000313" key="3">
    <source>
        <dbReference type="Proteomes" id="UP001139384"/>
    </source>
</evidence>
<gene>
    <name evidence="2" type="ORF">L0P92_41210</name>
</gene>
<evidence type="ECO:0000256" key="1">
    <source>
        <dbReference type="SAM" id="MobiDB-lite"/>
    </source>
</evidence>
<sequence>MAVTSSELFSARPAGEACPGRPQVTELRLSAFAGHRRAELPVGPLTFFAGPSASYARNAVVLPDPLGPAGRGCRG</sequence>
<dbReference type="GO" id="GO:0005524">
    <property type="term" value="F:ATP binding"/>
    <property type="evidence" value="ECO:0007669"/>
    <property type="project" value="UniProtKB-KW"/>
</dbReference>
<reference evidence="2" key="1">
    <citation type="submission" date="2022-01" db="EMBL/GenBank/DDBJ databases">
        <title>Draft Genome Sequences of Seven Type Strains of the Genus Streptomyces.</title>
        <authorList>
            <person name="Aziz S."/>
            <person name="Coretto E."/>
            <person name="Chronakova A."/>
            <person name="Sproer C."/>
            <person name="Huber K."/>
            <person name="Nouioui I."/>
            <person name="Gross H."/>
        </authorList>
    </citation>
    <scope>NUCLEOTIDE SEQUENCE</scope>
    <source>
        <strain evidence="2">DSM 103493</strain>
    </source>
</reference>
<feature type="region of interest" description="Disordered" evidence="1">
    <location>
        <begin position="1"/>
        <end position="20"/>
    </location>
</feature>
<dbReference type="EMBL" id="JAKEIP010000380">
    <property type="protein sequence ID" value="MCF1599923.1"/>
    <property type="molecule type" value="Genomic_DNA"/>
</dbReference>
<feature type="non-terminal residue" evidence="2">
    <location>
        <position position="75"/>
    </location>
</feature>
<name>A0A9X1TY52_STRM4</name>
<proteinExistence type="predicted"/>
<comment type="caution">
    <text evidence="2">The sequence shown here is derived from an EMBL/GenBank/DDBJ whole genome shotgun (WGS) entry which is preliminary data.</text>
</comment>
<accession>A0A9X1TY52</accession>
<evidence type="ECO:0000313" key="2">
    <source>
        <dbReference type="EMBL" id="MCF1599923.1"/>
    </source>
</evidence>
<dbReference type="Proteomes" id="UP001139384">
    <property type="component" value="Unassembled WGS sequence"/>
</dbReference>
<dbReference type="AlphaFoldDB" id="A0A9X1TY52"/>
<keyword evidence="3" id="KW-1185">Reference proteome</keyword>
<keyword evidence="2" id="KW-0067">ATP-binding</keyword>